<evidence type="ECO:0000313" key="7">
    <source>
        <dbReference type="WBParaSite" id="TCNE_0000263101-mRNA-1"/>
    </source>
</evidence>
<reference evidence="5 6" key="2">
    <citation type="submission" date="2018-11" db="EMBL/GenBank/DDBJ databases">
        <authorList>
            <consortium name="Pathogen Informatics"/>
        </authorList>
    </citation>
    <scope>NUCLEOTIDE SEQUENCE [LARGE SCALE GENOMIC DNA]</scope>
</reference>
<keyword evidence="1" id="KW-0880">Kelch repeat</keyword>
<protein>
    <recommendedName>
        <fullName evidence="4">Kelch domain-containing protein 10</fullName>
    </recommendedName>
</protein>
<name>A0A183U2B1_TOXCA</name>
<dbReference type="EMBL" id="UYWY01002776">
    <property type="protein sequence ID" value="VDM28348.1"/>
    <property type="molecule type" value="Genomic_DNA"/>
</dbReference>
<evidence type="ECO:0000256" key="3">
    <source>
        <dbReference type="ARBA" id="ARBA00038487"/>
    </source>
</evidence>
<dbReference type="Gene3D" id="2.120.10.80">
    <property type="entry name" value="Kelch-type beta propeller"/>
    <property type="match status" value="1"/>
</dbReference>
<dbReference type="AlphaFoldDB" id="A0A183U2B1"/>
<dbReference type="InterPro" id="IPR006652">
    <property type="entry name" value="Kelch_1"/>
</dbReference>
<organism evidence="6 7">
    <name type="scientific">Toxocara canis</name>
    <name type="common">Canine roundworm</name>
    <dbReference type="NCBI Taxonomy" id="6265"/>
    <lineage>
        <taxon>Eukaryota</taxon>
        <taxon>Metazoa</taxon>
        <taxon>Ecdysozoa</taxon>
        <taxon>Nematoda</taxon>
        <taxon>Chromadorea</taxon>
        <taxon>Rhabditida</taxon>
        <taxon>Spirurina</taxon>
        <taxon>Ascaridomorpha</taxon>
        <taxon>Ascaridoidea</taxon>
        <taxon>Toxocaridae</taxon>
        <taxon>Toxocara</taxon>
    </lineage>
</organism>
<dbReference type="SUPFAM" id="SSF117281">
    <property type="entry name" value="Kelch motif"/>
    <property type="match status" value="1"/>
</dbReference>
<dbReference type="GO" id="GO:0032874">
    <property type="term" value="P:positive regulation of stress-activated MAPK cascade"/>
    <property type="evidence" value="ECO:0007669"/>
    <property type="project" value="TreeGrafter"/>
</dbReference>
<dbReference type="PANTHER" id="PTHR46428">
    <property type="entry name" value="KELCH DOMAIN-CONTAINING PROTEIN 10"/>
    <property type="match status" value="1"/>
</dbReference>
<dbReference type="Pfam" id="PF01344">
    <property type="entry name" value="Kelch_1"/>
    <property type="match status" value="1"/>
</dbReference>
<evidence type="ECO:0000313" key="6">
    <source>
        <dbReference type="Proteomes" id="UP000050794"/>
    </source>
</evidence>
<evidence type="ECO:0000313" key="5">
    <source>
        <dbReference type="EMBL" id="VDM28348.1"/>
    </source>
</evidence>
<dbReference type="InterPro" id="IPR015915">
    <property type="entry name" value="Kelch-typ_b-propeller"/>
</dbReference>
<dbReference type="InterPro" id="IPR052125">
    <property type="entry name" value="KLHDC10"/>
</dbReference>
<dbReference type="WBParaSite" id="TCNE_0000263101-mRNA-1">
    <property type="protein sequence ID" value="TCNE_0000263101-mRNA-1"/>
    <property type="gene ID" value="TCNE_0000263101"/>
</dbReference>
<dbReference type="Proteomes" id="UP000050794">
    <property type="component" value="Unassembled WGS sequence"/>
</dbReference>
<comment type="similarity">
    <text evidence="3">Belongs to the KLHDC10 family.</text>
</comment>
<accession>A0A183U2B1</accession>
<sequence length="286" mass="32130">MGPKLSQLRSKSEYVASAIVLHQLGPVCAEYSGSWKRAYLFGGTTVPFGDESSNRVTMLKKLPGGKFKWQPLQLEGDEPIEEYGSAILVHDGIIYQIGGTTGHAYNMEVRSLTPVWKETNNPCASSFPEPDHWKWTLLNVWILFLEASTALVLKMWLTLACSDTSVLMTFNEAKRRPDDEWGRYRHEAELVGNEIVIIGGGNPHWASTLETLLVFDIRTNEFRKRSCLPDDDHGYPAVSKFYFLVIFSPPPFRFVSALGFLLSWLLNVSLPPPSSTRSRVFAGRGD</sequence>
<keyword evidence="2" id="KW-0677">Repeat</keyword>
<evidence type="ECO:0000256" key="4">
    <source>
        <dbReference type="ARBA" id="ARBA00041041"/>
    </source>
</evidence>
<keyword evidence="6" id="KW-1185">Reference proteome</keyword>
<reference evidence="7" key="1">
    <citation type="submission" date="2016-06" db="UniProtKB">
        <authorList>
            <consortium name="WormBaseParasite"/>
        </authorList>
    </citation>
    <scope>IDENTIFICATION</scope>
</reference>
<proteinExistence type="inferred from homology"/>
<dbReference type="PANTHER" id="PTHR46428:SF1">
    <property type="entry name" value="KELCH DOMAIN-CONTAINING PROTEIN 10"/>
    <property type="match status" value="1"/>
</dbReference>
<evidence type="ECO:0000256" key="2">
    <source>
        <dbReference type="ARBA" id="ARBA00022737"/>
    </source>
</evidence>
<evidence type="ECO:0000256" key="1">
    <source>
        <dbReference type="ARBA" id="ARBA00022441"/>
    </source>
</evidence>
<gene>
    <name evidence="5" type="ORF">TCNE_LOCUS2631</name>
</gene>